<name>A0A6J7EE07_9ZZZZ</name>
<sequence>MGSTQGAEQLNALSRIGKDFTPQLAKKQQTALETQGTENAKWLM</sequence>
<reference evidence="1" key="1">
    <citation type="submission" date="2020-05" db="EMBL/GenBank/DDBJ databases">
        <authorList>
            <person name="Chiriac C."/>
            <person name="Salcher M."/>
            <person name="Ghai R."/>
            <person name="Kavagutti S V."/>
        </authorList>
    </citation>
    <scope>NUCLEOTIDE SEQUENCE</scope>
</reference>
<accession>A0A6J7EE07</accession>
<dbReference type="EMBL" id="CAFBLU010000021">
    <property type="protein sequence ID" value="CAB4878719.1"/>
    <property type="molecule type" value="Genomic_DNA"/>
</dbReference>
<evidence type="ECO:0000313" key="1">
    <source>
        <dbReference type="EMBL" id="CAB4878719.1"/>
    </source>
</evidence>
<organism evidence="1">
    <name type="scientific">freshwater metagenome</name>
    <dbReference type="NCBI Taxonomy" id="449393"/>
    <lineage>
        <taxon>unclassified sequences</taxon>
        <taxon>metagenomes</taxon>
        <taxon>ecological metagenomes</taxon>
    </lineage>
</organism>
<protein>
    <submittedName>
        <fullName evidence="1">Unannotated protein</fullName>
    </submittedName>
</protein>
<dbReference type="AlphaFoldDB" id="A0A6J7EE07"/>
<proteinExistence type="predicted"/>
<gene>
    <name evidence="1" type="ORF">UFOPK3444_01192</name>
</gene>